<gene>
    <name evidence="2" type="ORF">PIB30_030367</name>
</gene>
<protein>
    <submittedName>
        <fullName evidence="2">Uncharacterized protein</fullName>
    </submittedName>
</protein>
<dbReference type="Proteomes" id="UP001341840">
    <property type="component" value="Unassembled WGS sequence"/>
</dbReference>
<keyword evidence="1" id="KW-0472">Membrane</keyword>
<proteinExistence type="predicted"/>
<sequence length="211" mass="24303">MGSVSRAICTLTSLTLTQYHSHDTHTKNPQHKTPNTHPQILRIRIQNIFKFVAPFSSRSSASSSASNPSPYAAATSSLSFYYVFIFVFVLLTDFDFVDTFVVDLNSKHEEGQLEEEMQDPNSIYEEGQFEEEKQDLDSINDVGQLEEQMEFRDFVLLDMNSIHEDGQLEEKMEFLCNVDEEYVPKIGFYFGDVLFINITQKQIEVLTKRTN</sequence>
<keyword evidence="1" id="KW-0812">Transmembrane</keyword>
<name>A0ABU6WF30_9FABA</name>
<comment type="caution">
    <text evidence="2">The sequence shown here is derived from an EMBL/GenBank/DDBJ whole genome shotgun (WGS) entry which is preliminary data.</text>
</comment>
<keyword evidence="1" id="KW-1133">Transmembrane helix</keyword>
<evidence type="ECO:0000313" key="3">
    <source>
        <dbReference type="Proteomes" id="UP001341840"/>
    </source>
</evidence>
<dbReference type="EMBL" id="JASCZI010181369">
    <property type="protein sequence ID" value="MED6182628.1"/>
    <property type="molecule type" value="Genomic_DNA"/>
</dbReference>
<organism evidence="2 3">
    <name type="scientific">Stylosanthes scabra</name>
    <dbReference type="NCBI Taxonomy" id="79078"/>
    <lineage>
        <taxon>Eukaryota</taxon>
        <taxon>Viridiplantae</taxon>
        <taxon>Streptophyta</taxon>
        <taxon>Embryophyta</taxon>
        <taxon>Tracheophyta</taxon>
        <taxon>Spermatophyta</taxon>
        <taxon>Magnoliopsida</taxon>
        <taxon>eudicotyledons</taxon>
        <taxon>Gunneridae</taxon>
        <taxon>Pentapetalae</taxon>
        <taxon>rosids</taxon>
        <taxon>fabids</taxon>
        <taxon>Fabales</taxon>
        <taxon>Fabaceae</taxon>
        <taxon>Papilionoideae</taxon>
        <taxon>50 kb inversion clade</taxon>
        <taxon>dalbergioids sensu lato</taxon>
        <taxon>Dalbergieae</taxon>
        <taxon>Pterocarpus clade</taxon>
        <taxon>Stylosanthes</taxon>
    </lineage>
</organism>
<accession>A0ABU6WF30</accession>
<keyword evidence="3" id="KW-1185">Reference proteome</keyword>
<reference evidence="2 3" key="1">
    <citation type="journal article" date="2023" name="Plants (Basel)">
        <title>Bridging the Gap: Combining Genomics and Transcriptomics Approaches to Understand Stylosanthes scabra, an Orphan Legume from the Brazilian Caatinga.</title>
        <authorList>
            <person name="Ferreira-Neto J.R.C."/>
            <person name="da Silva M.D."/>
            <person name="Binneck E."/>
            <person name="de Melo N.F."/>
            <person name="da Silva R.H."/>
            <person name="de Melo A.L.T.M."/>
            <person name="Pandolfi V."/>
            <person name="Bustamante F.O."/>
            <person name="Brasileiro-Vidal A.C."/>
            <person name="Benko-Iseppon A.M."/>
        </authorList>
    </citation>
    <scope>NUCLEOTIDE SEQUENCE [LARGE SCALE GENOMIC DNA]</scope>
    <source>
        <tissue evidence="2">Leaves</tissue>
    </source>
</reference>
<evidence type="ECO:0000313" key="2">
    <source>
        <dbReference type="EMBL" id="MED6182628.1"/>
    </source>
</evidence>
<feature type="transmembrane region" description="Helical" evidence="1">
    <location>
        <begin position="71"/>
        <end position="91"/>
    </location>
</feature>
<evidence type="ECO:0000256" key="1">
    <source>
        <dbReference type="SAM" id="Phobius"/>
    </source>
</evidence>